<reference evidence="3 4" key="1">
    <citation type="submission" date="2023-12" db="EMBL/GenBank/DDBJ databases">
        <title>A high-quality genome assembly for Dillenia turbinata (Dilleniales).</title>
        <authorList>
            <person name="Chanderbali A."/>
        </authorList>
    </citation>
    <scope>NUCLEOTIDE SEQUENCE [LARGE SCALE GENOMIC DNA]</scope>
    <source>
        <strain evidence="3">LSX21</strain>
        <tissue evidence="3">Leaf</tissue>
    </source>
</reference>
<dbReference type="AlphaFoldDB" id="A0AAN8W7Z3"/>
<proteinExistence type="predicted"/>
<comment type="caution">
    <text evidence="3">The sequence shown here is derived from an EMBL/GenBank/DDBJ whole genome shotgun (WGS) entry which is preliminary data.</text>
</comment>
<feature type="compositionally biased region" description="Basic and acidic residues" evidence="1">
    <location>
        <begin position="157"/>
        <end position="178"/>
    </location>
</feature>
<dbReference type="Pfam" id="PF00646">
    <property type="entry name" value="F-box"/>
    <property type="match status" value="1"/>
</dbReference>
<dbReference type="EMBL" id="JBAMMX010000001">
    <property type="protein sequence ID" value="KAK6946900.1"/>
    <property type="molecule type" value="Genomic_DNA"/>
</dbReference>
<feature type="region of interest" description="Disordered" evidence="1">
    <location>
        <begin position="1"/>
        <end position="36"/>
    </location>
</feature>
<feature type="domain" description="F-box" evidence="2">
    <location>
        <begin position="191"/>
        <end position="236"/>
    </location>
</feature>
<evidence type="ECO:0000313" key="4">
    <source>
        <dbReference type="Proteomes" id="UP001370490"/>
    </source>
</evidence>
<gene>
    <name evidence="3" type="ORF">RJ641_000373</name>
</gene>
<dbReference type="InterPro" id="IPR005174">
    <property type="entry name" value="KIB1-4_b-propeller"/>
</dbReference>
<sequence>MPKNTHKKGKATASDVKASKSTGTKGEKASASGSTESKPLIICSRCQDGKNHGTHARLLEHIDAEHPIKHDESKPKKKVYVAFKGNAKAKESSGELYEVNIAFRGESWEIQDIEVLRLDCSRMLWEEEKSLKSKAFFWDMIDLPRVQQNQRLEYRKEDRVDAKAEEKRHNRRVQEKEVTAGASGKSEEAEGSLLLLLPPEILELVFKHLNAIDYIHFRSTCKNLHSVAPPLKWRTRLMGSKMQTSTPWFAYFKIDGTNLNVIDPLYNVNFSCWPPDEDFVFIIISDIGFHEIEVSYLREGEGWNSISIKNKIIRFEGNNCVREVLTKLEKPSKSIHSCFILECDGELLSVFVGKFGKWVKVFGLNFAAMPWVRVQDLGKYTLFVNNVFSFYFPRLSPGTENRIYFPRLSCENENVVFYSLQTGKFLSFGCEVLKDDLCSELTLLAIMYSI</sequence>
<feature type="region of interest" description="Disordered" evidence="1">
    <location>
        <begin position="157"/>
        <end position="184"/>
    </location>
</feature>
<protein>
    <submittedName>
        <fullName evidence="3">F-box domain</fullName>
    </submittedName>
</protein>
<keyword evidence="4" id="KW-1185">Reference proteome</keyword>
<dbReference type="Proteomes" id="UP001370490">
    <property type="component" value="Unassembled WGS sequence"/>
</dbReference>
<dbReference type="PANTHER" id="PTHR33127:SF35">
    <property type="entry name" value="F-BOX DOMAIN-CONTAINING PROTEIN"/>
    <property type="match status" value="1"/>
</dbReference>
<feature type="compositionally biased region" description="Basic residues" evidence="1">
    <location>
        <begin position="1"/>
        <end position="10"/>
    </location>
</feature>
<evidence type="ECO:0000313" key="3">
    <source>
        <dbReference type="EMBL" id="KAK6946900.1"/>
    </source>
</evidence>
<name>A0AAN8W7Z3_9MAGN</name>
<dbReference type="InterPro" id="IPR036047">
    <property type="entry name" value="F-box-like_dom_sf"/>
</dbReference>
<evidence type="ECO:0000256" key="1">
    <source>
        <dbReference type="SAM" id="MobiDB-lite"/>
    </source>
</evidence>
<organism evidence="3 4">
    <name type="scientific">Dillenia turbinata</name>
    <dbReference type="NCBI Taxonomy" id="194707"/>
    <lineage>
        <taxon>Eukaryota</taxon>
        <taxon>Viridiplantae</taxon>
        <taxon>Streptophyta</taxon>
        <taxon>Embryophyta</taxon>
        <taxon>Tracheophyta</taxon>
        <taxon>Spermatophyta</taxon>
        <taxon>Magnoliopsida</taxon>
        <taxon>eudicotyledons</taxon>
        <taxon>Gunneridae</taxon>
        <taxon>Pentapetalae</taxon>
        <taxon>Dilleniales</taxon>
        <taxon>Dilleniaceae</taxon>
        <taxon>Dillenia</taxon>
    </lineage>
</organism>
<dbReference type="SUPFAM" id="SSF81383">
    <property type="entry name" value="F-box domain"/>
    <property type="match status" value="1"/>
</dbReference>
<dbReference type="InterPro" id="IPR001810">
    <property type="entry name" value="F-box_dom"/>
</dbReference>
<evidence type="ECO:0000259" key="2">
    <source>
        <dbReference type="PROSITE" id="PS50181"/>
    </source>
</evidence>
<dbReference type="PANTHER" id="PTHR33127">
    <property type="entry name" value="TRANSMEMBRANE PROTEIN"/>
    <property type="match status" value="1"/>
</dbReference>
<dbReference type="Pfam" id="PF03478">
    <property type="entry name" value="Beta-prop_KIB1-4"/>
    <property type="match status" value="1"/>
</dbReference>
<dbReference type="SMART" id="SM00256">
    <property type="entry name" value="FBOX"/>
    <property type="match status" value="1"/>
</dbReference>
<accession>A0AAN8W7Z3</accession>
<dbReference type="PROSITE" id="PS50181">
    <property type="entry name" value="FBOX"/>
    <property type="match status" value="1"/>
</dbReference>